<gene>
    <name evidence="2" type="ORF">GCM10010218_28020</name>
</gene>
<keyword evidence="3" id="KW-1185">Reference proteome</keyword>
<evidence type="ECO:0000313" key="3">
    <source>
        <dbReference type="Proteomes" id="UP000638313"/>
    </source>
</evidence>
<evidence type="ECO:0000256" key="1">
    <source>
        <dbReference type="SAM" id="MobiDB-lite"/>
    </source>
</evidence>
<organism evidence="2 3">
    <name type="scientific">Streptomyces mashuensis</name>
    <dbReference type="NCBI Taxonomy" id="33904"/>
    <lineage>
        <taxon>Bacteria</taxon>
        <taxon>Bacillati</taxon>
        <taxon>Actinomycetota</taxon>
        <taxon>Actinomycetes</taxon>
        <taxon>Kitasatosporales</taxon>
        <taxon>Streptomycetaceae</taxon>
        <taxon>Streptomyces</taxon>
    </lineage>
</organism>
<feature type="region of interest" description="Disordered" evidence="1">
    <location>
        <begin position="1"/>
        <end position="32"/>
    </location>
</feature>
<reference evidence="2" key="2">
    <citation type="submission" date="2020-09" db="EMBL/GenBank/DDBJ databases">
        <authorList>
            <person name="Sun Q."/>
            <person name="Ohkuma M."/>
        </authorList>
    </citation>
    <scope>NUCLEOTIDE SEQUENCE</scope>
    <source>
        <strain evidence="2">JCM 4059</strain>
    </source>
</reference>
<dbReference type="EMBL" id="BNBD01000004">
    <property type="protein sequence ID" value="GHF44920.1"/>
    <property type="molecule type" value="Genomic_DNA"/>
</dbReference>
<comment type="caution">
    <text evidence="2">The sequence shown here is derived from an EMBL/GenBank/DDBJ whole genome shotgun (WGS) entry which is preliminary data.</text>
</comment>
<dbReference type="Proteomes" id="UP000638313">
    <property type="component" value="Unassembled WGS sequence"/>
</dbReference>
<sequence length="211" mass="20540">MGSNDLPPYALLGPERKPPRSEGPDGLRRRVTATGYDDCPGPGCEGGCVVGGCCEGGVGGAWVTGGWVGGWEGAGGRAGPCVAGAGPAVGRDGPAGFPARPGGGELSAADGLADGVPERPPFAAGLPLAPPFAALLSARPGRPPGIRRPPSGSEPASRCLAASEGEGCPGSLTLMHPPRARVAAATAASRVNAVACAEGARRGGRMGGTAF</sequence>
<feature type="region of interest" description="Disordered" evidence="1">
    <location>
        <begin position="142"/>
        <end position="163"/>
    </location>
</feature>
<dbReference type="AlphaFoldDB" id="A0A919B281"/>
<proteinExistence type="predicted"/>
<evidence type="ECO:0000313" key="2">
    <source>
        <dbReference type="EMBL" id="GHF44920.1"/>
    </source>
</evidence>
<protein>
    <submittedName>
        <fullName evidence="2">Uncharacterized protein</fullName>
    </submittedName>
</protein>
<accession>A0A919B281</accession>
<name>A0A919B281_9ACTN</name>
<feature type="compositionally biased region" description="Basic and acidic residues" evidence="1">
    <location>
        <begin position="14"/>
        <end position="28"/>
    </location>
</feature>
<reference evidence="2" key="1">
    <citation type="journal article" date="2014" name="Int. J. Syst. Evol. Microbiol.">
        <title>Complete genome sequence of Corynebacterium casei LMG S-19264T (=DSM 44701T), isolated from a smear-ripened cheese.</title>
        <authorList>
            <consortium name="US DOE Joint Genome Institute (JGI-PGF)"/>
            <person name="Walter F."/>
            <person name="Albersmeier A."/>
            <person name="Kalinowski J."/>
            <person name="Ruckert C."/>
        </authorList>
    </citation>
    <scope>NUCLEOTIDE SEQUENCE</scope>
    <source>
        <strain evidence="2">JCM 4059</strain>
    </source>
</reference>